<dbReference type="PROSITE" id="PS00137">
    <property type="entry name" value="SUBTILASE_HIS"/>
    <property type="match status" value="1"/>
</dbReference>
<reference evidence="9 10" key="1">
    <citation type="submission" date="2018-08" db="EMBL/GenBank/DDBJ databases">
        <title>Murine metabolic-syndrome-specific gut microbial biobank.</title>
        <authorList>
            <person name="Liu C."/>
        </authorList>
    </citation>
    <scope>NUCLEOTIDE SEQUENCE [LARGE SCALE GENOMIC DNA]</scope>
    <source>
        <strain evidence="9 10">28</strain>
    </source>
</reference>
<dbReference type="Pfam" id="PF00082">
    <property type="entry name" value="Peptidase_S8"/>
    <property type="match status" value="1"/>
</dbReference>
<evidence type="ECO:0000256" key="5">
    <source>
        <dbReference type="PROSITE-ProRule" id="PRU01240"/>
    </source>
</evidence>
<dbReference type="Gene3D" id="3.40.50.200">
    <property type="entry name" value="Peptidase S8/S53 domain"/>
    <property type="match status" value="1"/>
</dbReference>
<evidence type="ECO:0000256" key="3">
    <source>
        <dbReference type="ARBA" id="ARBA00022801"/>
    </source>
</evidence>
<dbReference type="GO" id="GO:0004252">
    <property type="term" value="F:serine-type endopeptidase activity"/>
    <property type="evidence" value="ECO:0007669"/>
    <property type="project" value="UniProtKB-UniRule"/>
</dbReference>
<dbReference type="InterPro" id="IPR015500">
    <property type="entry name" value="Peptidase_S8_subtilisin-rel"/>
</dbReference>
<dbReference type="SUPFAM" id="SSF49373">
    <property type="entry name" value="Invasin/intimin cell-adhesion fragments"/>
    <property type="match status" value="1"/>
</dbReference>
<dbReference type="PANTHER" id="PTHR43399:SF4">
    <property type="entry name" value="CELL WALL-ASSOCIATED PROTEASE"/>
    <property type="match status" value="1"/>
</dbReference>
<keyword evidence="3 5" id="KW-0378">Hydrolase</keyword>
<dbReference type="PROSITE" id="PS51892">
    <property type="entry name" value="SUBTILASE"/>
    <property type="match status" value="1"/>
</dbReference>
<dbReference type="RefSeq" id="WP_160201757.1">
    <property type="nucleotide sequence ID" value="NZ_QXWK01000012.1"/>
</dbReference>
<feature type="active site" description="Charge relay system" evidence="5">
    <location>
        <position position="374"/>
    </location>
</feature>
<dbReference type="CDD" id="cd07473">
    <property type="entry name" value="Peptidases_S8_Subtilisin_like"/>
    <property type="match status" value="1"/>
</dbReference>
<evidence type="ECO:0000313" key="10">
    <source>
        <dbReference type="Proteomes" id="UP000446866"/>
    </source>
</evidence>
<dbReference type="InterPro" id="IPR051048">
    <property type="entry name" value="Peptidase_S8/S53_subtilisin"/>
</dbReference>
<dbReference type="InterPro" id="IPR023828">
    <property type="entry name" value="Peptidase_S8_Ser-AS"/>
</dbReference>
<sequence length="616" mass="65886">MKRLKKKGIVLFLAMALGVTMVPVISFGTDTAGDTSAEVRKQEYILTATSDLSELKLPSYVEDISFDGTDLALIKVKNGITEDQIREDLEAQAENFSVQPNFVYEATRVNDPFYGLQWGLHNEETGVDIGFEESYDFIMEHLNEMSETVVAVIDTGMDYTHSDLAANIWVNSGETPGNDKDDDGNGYRDDVHGYDFAKNRPLSDGAINNYYAHGTHCAGIIGAATNNGNGIAGIASATGKVSIMDLKVLEGPKGLGDSYDVVRAIRYAERNGADICNLSMGSYVDDETLYRTIAASDMLFVCAAGNDGLNLDNKPIYPGCYDLSNVICVGNAQSNGRLNSRSNYSSKSVDIAAPGTVIHSTIPNNKYDDMSGTSMAAPFVTGAAAVLHSYYKDISAAGIRHLLLSGAQRKSSLNGRVVSGRFLDLYKSLTDYSEDDYQIDVKAPQLKASVSKISGSYKQKLKIAASDDSGLLPTVRYARGSQSLSYFRSGAGTKLSLSADGTVSKTLTIPGIYSVYAVDAAGNDVLVKATCTVNAVSSLKLNYSKKSLAKGKAFTLKATLSKSGVNGRKLTYTSSDRTIAVVNSKGVVTAKKKKGTATITVKTSNGLSKTCKVTVK</sequence>
<dbReference type="PROSITE" id="PS00136">
    <property type="entry name" value="SUBTILASE_ASP"/>
    <property type="match status" value="1"/>
</dbReference>
<dbReference type="InterPro" id="IPR036852">
    <property type="entry name" value="Peptidase_S8/S53_dom_sf"/>
</dbReference>
<keyword evidence="2 5" id="KW-0645">Protease</keyword>
<feature type="signal peptide" evidence="7">
    <location>
        <begin position="1"/>
        <end position="28"/>
    </location>
</feature>
<feature type="active site" description="Charge relay system" evidence="5">
    <location>
        <position position="154"/>
    </location>
</feature>
<evidence type="ECO:0000259" key="8">
    <source>
        <dbReference type="SMART" id="SM00635"/>
    </source>
</evidence>
<evidence type="ECO:0000256" key="6">
    <source>
        <dbReference type="RuleBase" id="RU003355"/>
    </source>
</evidence>
<dbReference type="AlphaFoldDB" id="A0A845QK95"/>
<dbReference type="PROSITE" id="PS00138">
    <property type="entry name" value="SUBTILASE_SER"/>
    <property type="match status" value="1"/>
</dbReference>
<accession>A0A845QK95</accession>
<organism evidence="9 10">
    <name type="scientific">Anaerotruncus colihominis</name>
    <dbReference type="NCBI Taxonomy" id="169435"/>
    <lineage>
        <taxon>Bacteria</taxon>
        <taxon>Bacillati</taxon>
        <taxon>Bacillota</taxon>
        <taxon>Clostridia</taxon>
        <taxon>Eubacteriales</taxon>
        <taxon>Oscillospiraceae</taxon>
        <taxon>Anaerotruncus</taxon>
    </lineage>
</organism>
<dbReference type="PRINTS" id="PR00723">
    <property type="entry name" value="SUBTILISIN"/>
</dbReference>
<dbReference type="SMART" id="SM00635">
    <property type="entry name" value="BID_2"/>
    <property type="match status" value="1"/>
</dbReference>
<feature type="domain" description="BIG2" evidence="8">
    <location>
        <begin position="535"/>
        <end position="613"/>
    </location>
</feature>
<evidence type="ECO:0000256" key="7">
    <source>
        <dbReference type="SAM" id="SignalP"/>
    </source>
</evidence>
<protein>
    <recommendedName>
        <fullName evidence="8">BIG2 domain-containing protein</fullName>
    </recommendedName>
</protein>
<evidence type="ECO:0000256" key="4">
    <source>
        <dbReference type="ARBA" id="ARBA00022825"/>
    </source>
</evidence>
<dbReference type="PANTHER" id="PTHR43399">
    <property type="entry name" value="SUBTILISIN-RELATED"/>
    <property type="match status" value="1"/>
</dbReference>
<dbReference type="InterPro" id="IPR000209">
    <property type="entry name" value="Peptidase_S8/S53_dom"/>
</dbReference>
<dbReference type="InterPro" id="IPR023827">
    <property type="entry name" value="Peptidase_S8_Asp-AS"/>
</dbReference>
<keyword evidence="10" id="KW-1185">Reference proteome</keyword>
<dbReference type="Proteomes" id="UP000446866">
    <property type="component" value="Unassembled WGS sequence"/>
</dbReference>
<dbReference type="Gene3D" id="2.60.40.1080">
    <property type="match status" value="1"/>
</dbReference>
<evidence type="ECO:0000256" key="1">
    <source>
        <dbReference type="ARBA" id="ARBA00011073"/>
    </source>
</evidence>
<dbReference type="SUPFAM" id="SSF52743">
    <property type="entry name" value="Subtilisin-like"/>
    <property type="match status" value="1"/>
</dbReference>
<gene>
    <name evidence="9" type="ORF">D0435_07410</name>
</gene>
<dbReference type="EMBL" id="QXWK01000012">
    <property type="protein sequence ID" value="NBH61475.1"/>
    <property type="molecule type" value="Genomic_DNA"/>
</dbReference>
<dbReference type="InterPro" id="IPR034204">
    <property type="entry name" value="PfSUB1-like_cat_dom"/>
</dbReference>
<keyword evidence="4 5" id="KW-0720">Serine protease</keyword>
<feature type="chain" id="PRO_5032953898" description="BIG2 domain-containing protein" evidence="7">
    <location>
        <begin position="29"/>
        <end position="616"/>
    </location>
</feature>
<dbReference type="InterPro" id="IPR003343">
    <property type="entry name" value="Big_2"/>
</dbReference>
<name>A0A845QK95_9FIRM</name>
<comment type="caution">
    <text evidence="9">The sequence shown here is derived from an EMBL/GenBank/DDBJ whole genome shotgun (WGS) entry which is preliminary data.</text>
</comment>
<evidence type="ECO:0000256" key="2">
    <source>
        <dbReference type="ARBA" id="ARBA00022670"/>
    </source>
</evidence>
<dbReference type="GO" id="GO:0006508">
    <property type="term" value="P:proteolysis"/>
    <property type="evidence" value="ECO:0007669"/>
    <property type="project" value="UniProtKB-KW"/>
</dbReference>
<feature type="active site" description="Charge relay system" evidence="5">
    <location>
        <position position="213"/>
    </location>
</feature>
<proteinExistence type="inferred from homology"/>
<dbReference type="InterPro" id="IPR008964">
    <property type="entry name" value="Invasin/intimin_cell_adhesion"/>
</dbReference>
<keyword evidence="7" id="KW-0732">Signal</keyword>
<comment type="similarity">
    <text evidence="1 5 6">Belongs to the peptidase S8 family.</text>
</comment>
<dbReference type="Pfam" id="PF02368">
    <property type="entry name" value="Big_2"/>
    <property type="match status" value="1"/>
</dbReference>
<evidence type="ECO:0000313" key="9">
    <source>
        <dbReference type="EMBL" id="NBH61475.1"/>
    </source>
</evidence>
<dbReference type="InterPro" id="IPR022398">
    <property type="entry name" value="Peptidase_S8_His-AS"/>
</dbReference>